<organism evidence="3 4">
    <name type="scientific">Imshaugia aleurites</name>
    <dbReference type="NCBI Taxonomy" id="172621"/>
    <lineage>
        <taxon>Eukaryota</taxon>
        <taxon>Fungi</taxon>
        <taxon>Dikarya</taxon>
        <taxon>Ascomycota</taxon>
        <taxon>Pezizomycotina</taxon>
        <taxon>Lecanoromycetes</taxon>
        <taxon>OSLEUM clade</taxon>
        <taxon>Lecanoromycetidae</taxon>
        <taxon>Lecanorales</taxon>
        <taxon>Lecanorineae</taxon>
        <taxon>Parmeliaceae</taxon>
        <taxon>Imshaugia</taxon>
    </lineage>
</organism>
<comment type="caution">
    <text evidence="3">The sequence shown here is derived from an EMBL/GenBank/DDBJ whole genome shotgun (WGS) entry which is preliminary data.</text>
</comment>
<dbReference type="EMBL" id="CAJPDT010000025">
    <property type="protein sequence ID" value="CAF9920491.1"/>
    <property type="molecule type" value="Genomic_DNA"/>
</dbReference>
<dbReference type="Proteomes" id="UP000664534">
    <property type="component" value="Unassembled WGS sequence"/>
</dbReference>
<evidence type="ECO:0000256" key="1">
    <source>
        <dbReference type="SAM" id="MobiDB-lite"/>
    </source>
</evidence>
<dbReference type="AlphaFoldDB" id="A0A8H3F9A2"/>
<dbReference type="SUPFAM" id="SSF52540">
    <property type="entry name" value="P-loop containing nucleoside triphosphate hydrolases"/>
    <property type="match status" value="1"/>
</dbReference>
<proteinExistence type="predicted"/>
<dbReference type="InterPro" id="IPR001650">
    <property type="entry name" value="Helicase_C-like"/>
</dbReference>
<keyword evidence="4" id="KW-1185">Reference proteome</keyword>
<name>A0A8H3F9A2_9LECA</name>
<reference evidence="3" key="1">
    <citation type="submission" date="2021-03" db="EMBL/GenBank/DDBJ databases">
        <authorList>
            <person name="Tagirdzhanova G."/>
        </authorList>
    </citation>
    <scope>NUCLEOTIDE SEQUENCE</scope>
</reference>
<evidence type="ECO:0000313" key="3">
    <source>
        <dbReference type="EMBL" id="CAF9920491.1"/>
    </source>
</evidence>
<evidence type="ECO:0000259" key="2">
    <source>
        <dbReference type="PROSITE" id="PS51194"/>
    </source>
</evidence>
<feature type="compositionally biased region" description="Basic residues" evidence="1">
    <location>
        <begin position="455"/>
        <end position="472"/>
    </location>
</feature>
<dbReference type="OrthoDB" id="3801254at2759"/>
<dbReference type="InterPro" id="IPR027417">
    <property type="entry name" value="P-loop_NTPase"/>
</dbReference>
<feature type="region of interest" description="Disordered" evidence="1">
    <location>
        <begin position="435"/>
        <end position="476"/>
    </location>
</feature>
<dbReference type="Gene3D" id="3.40.50.300">
    <property type="entry name" value="P-loop containing nucleotide triphosphate hydrolases"/>
    <property type="match status" value="1"/>
</dbReference>
<dbReference type="PROSITE" id="PS51194">
    <property type="entry name" value="HELICASE_CTER"/>
    <property type="match status" value="1"/>
</dbReference>
<evidence type="ECO:0000313" key="4">
    <source>
        <dbReference type="Proteomes" id="UP000664534"/>
    </source>
</evidence>
<sequence length="507" mass="57026">MTKSEGDLATETRLERLQFLVEGLPTLRYILSQVRDYLLTQDPKEPPRKLIVAEGTPIVAWAWEMALNYLYVETRVLHSGLNNEERGRLVKDFNNPKNSIRVLILMYNVGSQGTNLDPCYNRVIVATGATNAALEIQAWGRAIRVSQEHEVSIIRCKVINSHDQTRDSRQMDKAVMDMATRSWSPSIRQLLVELLNEANSEVKKAHNSVAGQAINIKIAKSGGPQNSDNPMDIGFEGEIQLAKPVQDSYDIEQGDVIMEDGSGERAQRKRIKPRRLVDNPTFYKYNFEVAANATSSDYDETDDDASVFSDDSYSSTSGEMLLQKVSRRTLKEFYSKMERKDQEEFDQDEISLCLPLSLSPGRVYTLEDLEDHEVHDRALGLLYRARSGQSKDYSRISPHIKYKLLHSKVVAGSKKKLVLQDNEYTYLLQTAKDGKASKGVTRKKSKKAKSTEKKRGPKGSKGKTSQRVKRRKTEVAASYSGAINAALQKGLDAIDRELGEEEDPSGI</sequence>
<dbReference type="Pfam" id="PF00271">
    <property type="entry name" value="Helicase_C"/>
    <property type="match status" value="1"/>
</dbReference>
<gene>
    <name evidence="3" type="ORF">IMSHALPRED_004928</name>
</gene>
<feature type="domain" description="Helicase C-terminal" evidence="2">
    <location>
        <begin position="33"/>
        <end position="195"/>
    </location>
</feature>
<accession>A0A8H3F9A2</accession>
<protein>
    <recommendedName>
        <fullName evidence="2">Helicase C-terminal domain-containing protein</fullName>
    </recommendedName>
</protein>